<dbReference type="Proteomes" id="UP000050413">
    <property type="component" value="Unassembled WGS sequence"/>
</dbReference>
<dbReference type="InterPro" id="IPR020846">
    <property type="entry name" value="MFS_dom"/>
</dbReference>
<evidence type="ECO:0000256" key="4">
    <source>
        <dbReference type="ARBA" id="ARBA00022475"/>
    </source>
</evidence>
<reference evidence="10 13" key="2">
    <citation type="submission" date="2016-01" db="EMBL/GenBank/DDBJ databases">
        <authorList>
            <person name="Varghese N."/>
        </authorList>
    </citation>
    <scope>NUCLEOTIDE SEQUENCE [LARGE SCALE GENOMIC DNA]</scope>
    <source>
        <strain evidence="10 13">HL-91</strain>
    </source>
</reference>
<evidence type="ECO:0000256" key="7">
    <source>
        <dbReference type="ARBA" id="ARBA00023136"/>
    </source>
</evidence>
<evidence type="ECO:0000256" key="3">
    <source>
        <dbReference type="ARBA" id="ARBA00022448"/>
    </source>
</evidence>
<evidence type="ECO:0000256" key="8">
    <source>
        <dbReference type="RuleBase" id="RU365088"/>
    </source>
</evidence>
<comment type="caution">
    <text evidence="11">The sequence shown here is derived from an EMBL/GenBank/DDBJ whole genome shotgun (WGS) entry which is preliminary data.</text>
</comment>
<feature type="transmembrane region" description="Helical" evidence="8">
    <location>
        <begin position="285"/>
        <end position="308"/>
    </location>
</feature>
<name>A0A0P7W206_9RHOB</name>
<feature type="transmembrane region" description="Helical" evidence="8">
    <location>
        <begin position="255"/>
        <end position="273"/>
    </location>
</feature>
<feature type="transmembrane region" description="Helical" evidence="8">
    <location>
        <begin position="140"/>
        <end position="164"/>
    </location>
</feature>
<dbReference type="SUPFAM" id="SSF103473">
    <property type="entry name" value="MFS general substrate transporter"/>
    <property type="match status" value="1"/>
</dbReference>
<keyword evidence="4" id="KW-1003">Cell membrane</keyword>
<evidence type="ECO:0000256" key="5">
    <source>
        <dbReference type="ARBA" id="ARBA00022692"/>
    </source>
</evidence>
<feature type="transmembrane region" description="Helical" evidence="8">
    <location>
        <begin position="378"/>
        <end position="398"/>
    </location>
</feature>
<feature type="transmembrane region" description="Helical" evidence="8">
    <location>
        <begin position="107"/>
        <end position="128"/>
    </location>
</feature>
<dbReference type="InterPro" id="IPR011701">
    <property type="entry name" value="MFS"/>
</dbReference>
<dbReference type="InterPro" id="IPR036259">
    <property type="entry name" value="MFS_trans_sf"/>
</dbReference>
<feature type="transmembrane region" description="Helical" evidence="8">
    <location>
        <begin position="54"/>
        <end position="74"/>
    </location>
</feature>
<dbReference type="PROSITE" id="PS50850">
    <property type="entry name" value="MFS"/>
    <property type="match status" value="1"/>
</dbReference>
<sequence>MTWPRPTRPLHFGEFVALMALMMSSVAFSIDAMLPALPTIGLELSPDAPQKGQLVITSFVLGMGLGVMICGPVSDAYGRKSVLLIGIAAYIAGSLLAMQAQSIDGLLAARFLQGLGAAAPRVIATAMVRDMYEGRTMARVMSIIMTLFILVPALAPSIGAVIIWLADWRAVFLAFVGFGLIAAAWLMLRQPESLPPDRRRALSLRNIWAAIVEIVTTPAVMIYVVTLVFAFAPLFAWLSNLPMIFADVYDREASFPIWFGVTALIAGSASVVNAKLVMRLGMKRIATLAFGFQAGVSLFFLALLQFNLPAPWDFAFFFAFMCSAFFSIGLTFGNLNALALQPLGHMAGIGASVIQSLSTVGSVMVAVPISLAYNGTPLPLITGMAFCACSALALMLIAQRLAPEQPAE</sequence>
<dbReference type="Gene3D" id="1.20.1720.10">
    <property type="entry name" value="Multidrug resistance protein D"/>
    <property type="match status" value="1"/>
</dbReference>
<dbReference type="RefSeq" id="WP_072245752.1">
    <property type="nucleotide sequence ID" value="NZ_FBYC01000004.1"/>
</dbReference>
<feature type="transmembrane region" description="Helical" evidence="8">
    <location>
        <begin position="170"/>
        <end position="188"/>
    </location>
</feature>
<dbReference type="NCBIfam" id="TIGR00710">
    <property type="entry name" value="efflux_Bcr_CflA"/>
    <property type="match status" value="1"/>
</dbReference>
<feature type="domain" description="Major facilitator superfamily (MFS) profile" evidence="9">
    <location>
        <begin position="15"/>
        <end position="402"/>
    </location>
</feature>
<accession>A0A0P7W206</accession>
<dbReference type="AlphaFoldDB" id="A0A0P7W206"/>
<keyword evidence="13" id="KW-1185">Reference proteome</keyword>
<dbReference type="STRING" id="1666912.Ga0058931_1459"/>
<keyword evidence="8" id="KW-0997">Cell inner membrane</keyword>
<feature type="transmembrane region" description="Helical" evidence="8">
    <location>
        <begin position="208"/>
        <end position="235"/>
    </location>
</feature>
<dbReference type="Pfam" id="PF07690">
    <property type="entry name" value="MFS_1"/>
    <property type="match status" value="1"/>
</dbReference>
<evidence type="ECO:0000313" key="12">
    <source>
        <dbReference type="Proteomes" id="UP000050413"/>
    </source>
</evidence>
<dbReference type="EMBL" id="FBYC01000004">
    <property type="protein sequence ID" value="CUX81003.1"/>
    <property type="molecule type" value="Genomic_DNA"/>
</dbReference>
<keyword evidence="7 8" id="KW-0472">Membrane</keyword>
<evidence type="ECO:0000313" key="10">
    <source>
        <dbReference type="EMBL" id="CUX81003.1"/>
    </source>
</evidence>
<organism evidence="11 12">
    <name type="scientific">Roseibaca calidilacus</name>
    <dbReference type="NCBI Taxonomy" id="1666912"/>
    <lineage>
        <taxon>Bacteria</taxon>
        <taxon>Pseudomonadati</taxon>
        <taxon>Pseudomonadota</taxon>
        <taxon>Alphaproteobacteria</taxon>
        <taxon>Rhodobacterales</taxon>
        <taxon>Paracoccaceae</taxon>
        <taxon>Roseinatronobacter</taxon>
    </lineage>
</organism>
<evidence type="ECO:0000256" key="2">
    <source>
        <dbReference type="ARBA" id="ARBA00006236"/>
    </source>
</evidence>
<evidence type="ECO:0000259" key="9">
    <source>
        <dbReference type="PROSITE" id="PS50850"/>
    </source>
</evidence>
<evidence type="ECO:0000313" key="11">
    <source>
        <dbReference type="EMBL" id="KPP89920.1"/>
    </source>
</evidence>
<keyword evidence="6 8" id="KW-1133">Transmembrane helix</keyword>
<comment type="subcellular location">
    <subcellularLocation>
        <location evidence="8">Cell inner membrane</location>
        <topology evidence="8">Multi-pass membrane protein</topology>
    </subcellularLocation>
    <subcellularLocation>
        <location evidence="1">Cell membrane</location>
        <topology evidence="1">Multi-pass membrane protein</topology>
    </subcellularLocation>
</comment>
<comment type="similarity">
    <text evidence="2 8">Belongs to the major facilitator superfamily. Bcr/CmlA family.</text>
</comment>
<keyword evidence="3 8" id="KW-0813">Transport</keyword>
<dbReference type="GO" id="GO:0042910">
    <property type="term" value="F:xenobiotic transmembrane transporter activity"/>
    <property type="evidence" value="ECO:0007669"/>
    <property type="project" value="InterPro"/>
</dbReference>
<dbReference type="EMBL" id="LJSG01000020">
    <property type="protein sequence ID" value="KPP89920.1"/>
    <property type="molecule type" value="Genomic_DNA"/>
</dbReference>
<dbReference type="InterPro" id="IPR004812">
    <property type="entry name" value="Efflux_drug-R_Bcr/CmlA"/>
</dbReference>
<evidence type="ECO:0000313" key="13">
    <source>
        <dbReference type="Proteomes" id="UP000182045"/>
    </source>
</evidence>
<feature type="transmembrane region" description="Helical" evidence="8">
    <location>
        <begin position="347"/>
        <end position="372"/>
    </location>
</feature>
<keyword evidence="5 8" id="KW-0812">Transmembrane</keyword>
<feature type="transmembrane region" description="Helical" evidence="8">
    <location>
        <begin position="12"/>
        <end position="34"/>
    </location>
</feature>
<feature type="transmembrane region" description="Helical" evidence="8">
    <location>
        <begin position="81"/>
        <end position="101"/>
    </location>
</feature>
<dbReference type="OrthoDB" id="9800416at2"/>
<dbReference type="GO" id="GO:1990961">
    <property type="term" value="P:xenobiotic detoxification by transmembrane export across the plasma membrane"/>
    <property type="evidence" value="ECO:0007669"/>
    <property type="project" value="InterPro"/>
</dbReference>
<reference evidence="11 12" key="1">
    <citation type="submission" date="2015-09" db="EMBL/GenBank/DDBJ databases">
        <title>Identification and resolution of microdiversity through metagenomic sequencing of parallel consortia.</title>
        <authorList>
            <person name="Nelson W.C."/>
            <person name="Romine M.F."/>
            <person name="Lindemann S.R."/>
        </authorList>
    </citation>
    <scope>NUCLEOTIDE SEQUENCE [LARGE SCALE GENOMIC DNA]</scope>
    <source>
        <strain evidence="11">HL-91</strain>
    </source>
</reference>
<feature type="transmembrane region" description="Helical" evidence="8">
    <location>
        <begin position="314"/>
        <end position="335"/>
    </location>
</feature>
<dbReference type="PANTHER" id="PTHR23502">
    <property type="entry name" value="MAJOR FACILITATOR SUPERFAMILY"/>
    <property type="match status" value="1"/>
</dbReference>
<proteinExistence type="inferred from homology"/>
<evidence type="ECO:0000256" key="6">
    <source>
        <dbReference type="ARBA" id="ARBA00022989"/>
    </source>
</evidence>
<gene>
    <name evidence="11" type="primary">bcr</name>
    <name evidence="10" type="ORF">Ga0058931_1459</name>
    <name evidence="11" type="ORF">HLUCCA05_07085</name>
</gene>
<dbReference type="PATRIC" id="fig|1666912.4.peg.246"/>
<dbReference type="CDD" id="cd17320">
    <property type="entry name" value="MFS_MdfA_MDR_like"/>
    <property type="match status" value="1"/>
</dbReference>
<protein>
    <recommendedName>
        <fullName evidence="8">Bcr/CflA family efflux transporter</fullName>
    </recommendedName>
</protein>
<evidence type="ECO:0000256" key="1">
    <source>
        <dbReference type="ARBA" id="ARBA00004651"/>
    </source>
</evidence>
<dbReference type="PANTHER" id="PTHR23502:SF132">
    <property type="entry name" value="POLYAMINE TRANSPORTER 2-RELATED"/>
    <property type="match status" value="1"/>
</dbReference>
<dbReference type="Proteomes" id="UP000182045">
    <property type="component" value="Unassembled WGS sequence"/>
</dbReference>
<dbReference type="GO" id="GO:0005886">
    <property type="term" value="C:plasma membrane"/>
    <property type="evidence" value="ECO:0007669"/>
    <property type="project" value="UniProtKB-SubCell"/>
</dbReference>